<evidence type="ECO:0000313" key="4">
    <source>
        <dbReference type="Proteomes" id="UP000032066"/>
    </source>
</evidence>
<evidence type="ECO:0000259" key="2">
    <source>
        <dbReference type="Pfam" id="PF13460"/>
    </source>
</evidence>
<dbReference type="RefSeq" id="WP_043915183.1">
    <property type="nucleotide sequence ID" value="NZ_JXZB01000004.1"/>
</dbReference>
<evidence type="ECO:0000256" key="1">
    <source>
        <dbReference type="SAM" id="MobiDB-lite"/>
    </source>
</evidence>
<dbReference type="OrthoDB" id="3763081at2"/>
<feature type="compositionally biased region" description="Basic and acidic residues" evidence="1">
    <location>
        <begin position="117"/>
        <end position="127"/>
    </location>
</feature>
<dbReference type="STRING" id="2064.TR51_28785"/>
<dbReference type="GO" id="GO:0004074">
    <property type="term" value="F:biliverdin reductase [NAD(P)H] activity"/>
    <property type="evidence" value="ECO:0007669"/>
    <property type="project" value="TreeGrafter"/>
</dbReference>
<accession>A0A0D0NUM4</accession>
<proteinExistence type="predicted"/>
<dbReference type="Gene3D" id="3.40.50.720">
    <property type="entry name" value="NAD(P)-binding Rossmann-like Domain"/>
    <property type="match status" value="1"/>
</dbReference>
<name>A0A0D0NUM4_KITGR</name>
<comment type="caution">
    <text evidence="3">The sequence shown here is derived from an EMBL/GenBank/DDBJ whole genome shotgun (WGS) entry which is preliminary data.</text>
</comment>
<organism evidence="3 4">
    <name type="scientific">Kitasatospora griseola</name>
    <name type="common">Streptomyces griseolosporeus</name>
    <dbReference type="NCBI Taxonomy" id="2064"/>
    <lineage>
        <taxon>Bacteria</taxon>
        <taxon>Bacillati</taxon>
        <taxon>Actinomycetota</taxon>
        <taxon>Actinomycetes</taxon>
        <taxon>Kitasatosporales</taxon>
        <taxon>Streptomycetaceae</taxon>
        <taxon>Kitasatospora</taxon>
    </lineage>
</organism>
<dbReference type="EMBL" id="JXZB01000004">
    <property type="protein sequence ID" value="KIQ62891.1"/>
    <property type="molecule type" value="Genomic_DNA"/>
</dbReference>
<dbReference type="Proteomes" id="UP000032066">
    <property type="component" value="Unassembled WGS sequence"/>
</dbReference>
<dbReference type="PANTHER" id="PTHR43355">
    <property type="entry name" value="FLAVIN REDUCTASE (NADPH)"/>
    <property type="match status" value="1"/>
</dbReference>
<gene>
    <name evidence="3" type="ORF">TR51_28785</name>
</gene>
<dbReference type="InterPro" id="IPR036291">
    <property type="entry name" value="NAD(P)-bd_dom_sf"/>
</dbReference>
<dbReference type="PATRIC" id="fig|2064.6.peg.6114"/>
<feature type="region of interest" description="Disordered" evidence="1">
    <location>
        <begin position="110"/>
        <end position="129"/>
    </location>
</feature>
<dbReference type="AlphaFoldDB" id="A0A0D0NUM4"/>
<dbReference type="InterPro" id="IPR051606">
    <property type="entry name" value="Polyketide_Oxido-like"/>
</dbReference>
<protein>
    <recommendedName>
        <fullName evidence="2">NAD(P)-binding domain-containing protein</fullName>
    </recommendedName>
</protein>
<dbReference type="GO" id="GO:0042602">
    <property type="term" value="F:riboflavin reductase (NADPH) activity"/>
    <property type="evidence" value="ECO:0007669"/>
    <property type="project" value="TreeGrafter"/>
</dbReference>
<dbReference type="InterPro" id="IPR016040">
    <property type="entry name" value="NAD(P)-bd_dom"/>
</dbReference>
<sequence>MKLTVLAATGGIGRHLLDQALARGHDVTAVVRNPAKLGEQPWARVVQADLATAGPAELRAAVEGADAVLSGLGAVGRAGIGVAEHGTRAVIGAMRQTGVRRLVVVSAAPVGTVPSPDRPHPPRHDPGEGPVLRYLLTPLVKRVLRAHYADLVRMEDAVRASDLDWTVVRPPRLTDKALTRDYRTAHGRNVRGGVSVSRADVAHCMLRSLDDPGTIRQVLGIAD</sequence>
<reference evidence="3 4" key="1">
    <citation type="submission" date="2015-02" db="EMBL/GenBank/DDBJ databases">
        <title>Draft genome sequence of Kitasatospora griseola MF730-N6, a bafilomycin, terpentecin and satosporin producer.</title>
        <authorList>
            <person name="Arens J.C."/>
            <person name="Haltli B."/>
            <person name="Kerr R.G."/>
        </authorList>
    </citation>
    <scope>NUCLEOTIDE SEQUENCE [LARGE SCALE GENOMIC DNA]</scope>
    <source>
        <strain evidence="3 4">MF730-N6</strain>
    </source>
</reference>
<evidence type="ECO:0000313" key="3">
    <source>
        <dbReference type="EMBL" id="KIQ62891.1"/>
    </source>
</evidence>
<dbReference type="SUPFAM" id="SSF51735">
    <property type="entry name" value="NAD(P)-binding Rossmann-fold domains"/>
    <property type="match status" value="1"/>
</dbReference>
<dbReference type="PANTHER" id="PTHR43355:SF2">
    <property type="entry name" value="FLAVIN REDUCTASE (NADPH)"/>
    <property type="match status" value="1"/>
</dbReference>
<feature type="domain" description="NAD(P)-binding" evidence="2">
    <location>
        <begin position="8"/>
        <end position="212"/>
    </location>
</feature>
<dbReference type="Pfam" id="PF13460">
    <property type="entry name" value="NAD_binding_10"/>
    <property type="match status" value="1"/>
</dbReference>
<keyword evidence="4" id="KW-1185">Reference proteome</keyword>